<dbReference type="GO" id="GO:0005948">
    <property type="term" value="C:acetolactate synthase complex"/>
    <property type="evidence" value="ECO:0007669"/>
    <property type="project" value="TreeGrafter"/>
</dbReference>
<reference evidence="4" key="1">
    <citation type="submission" date="2018-05" db="EMBL/GenBank/DDBJ databases">
        <authorList>
            <person name="Lanie J.A."/>
            <person name="Ng W.-L."/>
            <person name="Kazmierczak K.M."/>
            <person name="Andrzejewski T.M."/>
            <person name="Davidsen T.M."/>
            <person name="Wayne K.J."/>
            <person name="Tettelin H."/>
            <person name="Glass J.I."/>
            <person name="Rusch D."/>
            <person name="Podicherti R."/>
            <person name="Tsui H.-C.T."/>
            <person name="Winkler M.E."/>
        </authorList>
    </citation>
    <scope>NUCLEOTIDE SEQUENCE</scope>
</reference>
<protein>
    <recommendedName>
        <fullName evidence="3">Thiamine pyrophosphate enzyme TPP-binding domain-containing protein</fullName>
    </recommendedName>
</protein>
<dbReference type="Pfam" id="PF02775">
    <property type="entry name" value="TPP_enzyme_C"/>
    <property type="match status" value="1"/>
</dbReference>
<dbReference type="GO" id="GO:0009099">
    <property type="term" value="P:L-valine biosynthetic process"/>
    <property type="evidence" value="ECO:0007669"/>
    <property type="project" value="TreeGrafter"/>
</dbReference>
<proteinExistence type="inferred from homology"/>
<dbReference type="GO" id="GO:0009097">
    <property type="term" value="P:isoleucine biosynthetic process"/>
    <property type="evidence" value="ECO:0007669"/>
    <property type="project" value="TreeGrafter"/>
</dbReference>
<dbReference type="AlphaFoldDB" id="A0A383EGF2"/>
<dbReference type="InterPro" id="IPR045229">
    <property type="entry name" value="TPP_enz"/>
</dbReference>
<dbReference type="CDD" id="cd02004">
    <property type="entry name" value="TPP_BZL_OCoD_HPCL"/>
    <property type="match status" value="1"/>
</dbReference>
<dbReference type="EMBL" id="UINC01225739">
    <property type="protein sequence ID" value="SVE55937.1"/>
    <property type="molecule type" value="Genomic_DNA"/>
</dbReference>
<feature type="domain" description="Thiamine pyrophosphate enzyme TPP-binding" evidence="3">
    <location>
        <begin position="40"/>
        <end position="171"/>
    </location>
</feature>
<dbReference type="Gene3D" id="3.40.50.970">
    <property type="match status" value="1"/>
</dbReference>
<evidence type="ECO:0000313" key="4">
    <source>
        <dbReference type="EMBL" id="SVE55937.1"/>
    </source>
</evidence>
<accession>A0A383EGF2</accession>
<sequence length="210" mass="22387">GADGLMPPYRLLGAIRDVLNEDSIVIADGGDILSFARICLPGGTYLDAGVFGCLGVGVPFATAAALACPTRDVIAVMGDGAFGFNAMELDTALRHDARAVFVIANNGAWNIERIDQIQNYESRIEGSELRFSNYAALARALGLHAERIHNPGDLPNALTRAFERAPALLDVLVTRDAISPDASSGLPSVPDLQPLSSWDDAEKIRLDKTR</sequence>
<dbReference type="PANTHER" id="PTHR18968:SF166">
    <property type="entry name" value="2-HYDROXYACYL-COA LYASE 2"/>
    <property type="match status" value="1"/>
</dbReference>
<dbReference type="GO" id="GO:0030976">
    <property type="term" value="F:thiamine pyrophosphate binding"/>
    <property type="evidence" value="ECO:0007669"/>
    <property type="project" value="InterPro"/>
</dbReference>
<dbReference type="GO" id="GO:0003984">
    <property type="term" value="F:acetolactate synthase activity"/>
    <property type="evidence" value="ECO:0007669"/>
    <property type="project" value="TreeGrafter"/>
</dbReference>
<dbReference type="InterPro" id="IPR011766">
    <property type="entry name" value="TPP_enzyme_TPP-bd"/>
</dbReference>
<evidence type="ECO:0000259" key="3">
    <source>
        <dbReference type="Pfam" id="PF02775"/>
    </source>
</evidence>
<organism evidence="4">
    <name type="scientific">marine metagenome</name>
    <dbReference type="NCBI Taxonomy" id="408172"/>
    <lineage>
        <taxon>unclassified sequences</taxon>
        <taxon>metagenomes</taxon>
        <taxon>ecological metagenomes</taxon>
    </lineage>
</organism>
<dbReference type="SUPFAM" id="SSF52518">
    <property type="entry name" value="Thiamin diphosphate-binding fold (THDP-binding)"/>
    <property type="match status" value="1"/>
</dbReference>
<feature type="non-terminal residue" evidence="4">
    <location>
        <position position="1"/>
    </location>
</feature>
<dbReference type="InterPro" id="IPR029061">
    <property type="entry name" value="THDP-binding"/>
</dbReference>
<name>A0A383EGF2_9ZZZZ</name>
<comment type="similarity">
    <text evidence="2">Belongs to the TPP enzyme family.</text>
</comment>
<dbReference type="GO" id="GO:0050660">
    <property type="term" value="F:flavin adenine dinucleotide binding"/>
    <property type="evidence" value="ECO:0007669"/>
    <property type="project" value="TreeGrafter"/>
</dbReference>
<evidence type="ECO:0000256" key="2">
    <source>
        <dbReference type="ARBA" id="ARBA00007812"/>
    </source>
</evidence>
<dbReference type="PANTHER" id="PTHR18968">
    <property type="entry name" value="THIAMINE PYROPHOSPHATE ENZYMES"/>
    <property type="match status" value="1"/>
</dbReference>
<comment type="cofactor">
    <cofactor evidence="1">
        <name>thiamine diphosphate</name>
        <dbReference type="ChEBI" id="CHEBI:58937"/>
    </cofactor>
</comment>
<evidence type="ECO:0000256" key="1">
    <source>
        <dbReference type="ARBA" id="ARBA00001964"/>
    </source>
</evidence>
<gene>
    <name evidence="4" type="ORF">METZ01_LOCUS508791</name>
</gene>